<dbReference type="EMBL" id="KZ824935">
    <property type="protein sequence ID" value="RAH74641.1"/>
    <property type="molecule type" value="Genomic_DNA"/>
</dbReference>
<dbReference type="Proteomes" id="UP000249661">
    <property type="component" value="Unassembled WGS sequence"/>
</dbReference>
<evidence type="ECO:0000313" key="2">
    <source>
        <dbReference type="Proteomes" id="UP000249661"/>
    </source>
</evidence>
<gene>
    <name evidence="1" type="ORF">BO66DRAFT_112355</name>
</gene>
<accession>A0ACD1HMH0</accession>
<evidence type="ECO:0000313" key="1">
    <source>
        <dbReference type="EMBL" id="RAH74641.1"/>
    </source>
</evidence>
<protein>
    <submittedName>
        <fullName evidence="1">Uncharacterized protein</fullName>
    </submittedName>
</protein>
<name>A0ACD1HMH0_9EURO</name>
<proteinExistence type="predicted"/>
<organism evidence="1 2">
    <name type="scientific">Aspergillus aculeatinus CBS 121060</name>
    <dbReference type="NCBI Taxonomy" id="1448322"/>
    <lineage>
        <taxon>Eukaryota</taxon>
        <taxon>Fungi</taxon>
        <taxon>Dikarya</taxon>
        <taxon>Ascomycota</taxon>
        <taxon>Pezizomycotina</taxon>
        <taxon>Eurotiomycetes</taxon>
        <taxon>Eurotiomycetidae</taxon>
        <taxon>Eurotiales</taxon>
        <taxon>Aspergillaceae</taxon>
        <taxon>Aspergillus</taxon>
        <taxon>Aspergillus subgen. Circumdati</taxon>
    </lineage>
</organism>
<sequence length="98" mass="11433">MSAARRRPRPQLRLFHSSFLFAWVTFTICFVHTLPKQIGSLSYMYLNSSRKSVKQQQQQLHLLGTVPIERITLNGAEHFATTVHDWPPPLSVFRLRSR</sequence>
<reference evidence="1" key="1">
    <citation type="submission" date="2018-02" db="EMBL/GenBank/DDBJ databases">
        <title>The genomes of Aspergillus section Nigri reveals drivers in fungal speciation.</title>
        <authorList>
            <consortium name="DOE Joint Genome Institute"/>
            <person name="Vesth T.C."/>
            <person name="Nybo J."/>
            <person name="Theobald S."/>
            <person name="Brandl J."/>
            <person name="Frisvad J.C."/>
            <person name="Nielsen K.F."/>
            <person name="Lyhne E.K."/>
            <person name="Kogle M.E."/>
            <person name="Kuo A."/>
            <person name="Riley R."/>
            <person name="Clum A."/>
            <person name="Nolan M."/>
            <person name="Lipzen A."/>
            <person name="Salamov A."/>
            <person name="Henrissat B."/>
            <person name="Wiebenga A."/>
            <person name="De vries R.P."/>
            <person name="Grigoriev I.V."/>
            <person name="Mortensen U.H."/>
            <person name="Andersen M.R."/>
            <person name="Baker S.E."/>
        </authorList>
    </citation>
    <scope>NUCLEOTIDE SEQUENCE</scope>
    <source>
        <strain evidence="1">CBS 121060</strain>
    </source>
</reference>
<keyword evidence="2" id="KW-1185">Reference proteome</keyword>